<protein>
    <submittedName>
        <fullName evidence="5">Unannotated protein</fullName>
    </submittedName>
</protein>
<keyword evidence="2" id="KW-0732">Signal</keyword>
<dbReference type="Gene3D" id="3.40.50.2300">
    <property type="match status" value="2"/>
</dbReference>
<gene>
    <name evidence="5" type="ORF">UFOPK3772_02090</name>
</gene>
<dbReference type="EMBL" id="CAFBNE010000070">
    <property type="protein sequence ID" value="CAB4959335.1"/>
    <property type="molecule type" value="Genomic_DNA"/>
</dbReference>
<dbReference type="SUPFAM" id="SSF53822">
    <property type="entry name" value="Periplasmic binding protein-like I"/>
    <property type="match status" value="1"/>
</dbReference>
<dbReference type="Pfam" id="PF13458">
    <property type="entry name" value="Peripla_BP_6"/>
    <property type="match status" value="1"/>
</dbReference>
<organism evidence="5">
    <name type="scientific">freshwater metagenome</name>
    <dbReference type="NCBI Taxonomy" id="449393"/>
    <lineage>
        <taxon>unclassified sequences</taxon>
        <taxon>metagenomes</taxon>
        <taxon>ecological metagenomes</taxon>
    </lineage>
</organism>
<reference evidence="5" key="1">
    <citation type="submission" date="2020-05" db="EMBL/GenBank/DDBJ databases">
        <authorList>
            <person name="Chiriac C."/>
            <person name="Salcher M."/>
            <person name="Ghai R."/>
            <person name="Kavagutti S V."/>
        </authorList>
    </citation>
    <scope>NUCLEOTIDE SEQUENCE</scope>
</reference>
<evidence type="ECO:0000256" key="1">
    <source>
        <dbReference type="ARBA" id="ARBA00022448"/>
    </source>
</evidence>
<name>A0A6J7KUW4_9ZZZZ</name>
<dbReference type="InterPro" id="IPR000709">
    <property type="entry name" value="Leu_Ile_Val-bd"/>
</dbReference>
<dbReference type="AlphaFoldDB" id="A0A6J7KUW4"/>
<feature type="domain" description="Leucine-binding protein" evidence="4">
    <location>
        <begin position="60"/>
        <end position="401"/>
    </location>
</feature>
<dbReference type="GO" id="GO:0006865">
    <property type="term" value="P:amino acid transport"/>
    <property type="evidence" value="ECO:0007669"/>
    <property type="project" value="UniProtKB-KW"/>
</dbReference>
<keyword evidence="1" id="KW-0813">Transport</keyword>
<evidence type="ECO:0000256" key="3">
    <source>
        <dbReference type="ARBA" id="ARBA00022970"/>
    </source>
</evidence>
<evidence type="ECO:0000256" key="2">
    <source>
        <dbReference type="ARBA" id="ARBA00022729"/>
    </source>
</evidence>
<evidence type="ECO:0000313" key="5">
    <source>
        <dbReference type="EMBL" id="CAB4959335.1"/>
    </source>
</evidence>
<dbReference type="InterPro" id="IPR051010">
    <property type="entry name" value="BCAA_transport"/>
</dbReference>
<sequence>MKLGRSSVGAAILGASLVLAACASEPTSSGEPSEAAPVASEAAPAASEAAPAGNLCPDGSIKIGIAKAKTGGFAFFDTAGANGEQVAFDEVNAAGGVNDCKYEVIWEDTASDPAQSGQAAQKLIDAGAKIIVLPGDFDIGAPASLAAQAAGVFAFSAESASQAWTEAAGPNMVAMGLTELNQGMAQAKFATDQKWESAYIVTNEAYNFFKEMEGFFKENYAGTIVGRSTVAEDATDYSAVVSKIKSQNPAPSFIYLNDYFPHVGTFIKQLRDAGLSTPVLGNSTYSSPAFAEVVGADRLAGVYYTGASFYEGPTADPQALGFVEAYKKAYGAFPENSNAPAGYQGVLLLTEALAKAGTTEASAVTAALVEGKDIKVAGSLIYDWKNNVTNRRVSVISFDDKGVAIQFGTIDPR</sequence>
<keyword evidence="3" id="KW-0029">Amino-acid transport</keyword>
<dbReference type="InterPro" id="IPR028081">
    <property type="entry name" value="Leu-bd"/>
</dbReference>
<dbReference type="PRINTS" id="PR00337">
    <property type="entry name" value="LEUILEVALBP"/>
</dbReference>
<accession>A0A6J7KUW4</accession>
<dbReference type="PROSITE" id="PS51257">
    <property type="entry name" value="PROKAR_LIPOPROTEIN"/>
    <property type="match status" value="1"/>
</dbReference>
<proteinExistence type="predicted"/>
<dbReference type="PANTHER" id="PTHR30483:SF6">
    <property type="entry name" value="PERIPLASMIC BINDING PROTEIN OF ABC TRANSPORTER FOR NATURAL AMINO ACIDS"/>
    <property type="match status" value="1"/>
</dbReference>
<dbReference type="InterPro" id="IPR028082">
    <property type="entry name" value="Peripla_BP_I"/>
</dbReference>
<dbReference type="PANTHER" id="PTHR30483">
    <property type="entry name" value="LEUCINE-SPECIFIC-BINDING PROTEIN"/>
    <property type="match status" value="1"/>
</dbReference>
<evidence type="ECO:0000259" key="4">
    <source>
        <dbReference type="Pfam" id="PF13458"/>
    </source>
</evidence>